<evidence type="ECO:0000256" key="3">
    <source>
        <dbReference type="SAM" id="MobiDB-lite"/>
    </source>
</evidence>
<keyword evidence="2" id="KW-0472">Membrane</keyword>
<sequence>MPEPWGDGLALGQTSPSPSTTRVLWQAELRSLAALALPVVIQTSAQQGMTVTDQVFLGHLGTAELGAAALANSYTNLMWFFLLGFATALDTLGSHAYGAGDRRALVTWCITAAVLLSLLVGPLAVGMALGEVVARVLFGQDERTSRLMGRFCNGLILGMWPLMWGTVLTKYLQVQNIMLLPSLIAVVTFLLNIAFNAALVRTIGFRGAPLATSLSRWAQFLMLVLVVWRHEHRREQSKGRPSSEDGEPLNAALVNGEELALHQRLPPSSPLPLGAAVDRSSHGRVAENSNRGSSGDKSNRESEAGNLVTQPPDKSLEELLLLGDAMSNEEEESRVVAFSGLADGTVDGGFHGNGNGGVLGGGVTGIGARGSSSGTLGRAATVDNSKQVGRSTIKASAQACQSLWRTLCQECRMAMNPRVVIRFCRLGIPGGLSMAFEAGCFDFSTVLAGRLGAIATAAHAAMLSIVTLTYLAFPFALATAGAIRVGNLLGAGEPEGARRAGVLAVTLSGIFMALMAIILLASRSVLGYMFSNDGQVVAVIRNLTVFAALFQVSDGLMGASQGVLRGCGHQHMTAVFNFTGFWVCGVLLGYLLCFKAGLGLNGLWAGISSGDTATGIMNLVAMSRIRWRTEADKAVARLKALAQQAEEELVMLGPAELDSGSNEGRKGGDIVTAFGGGGRIYAGGLKRMWSERRLTQAVKDARQCQELGTAERQSSVAVQLIRSFSSMFRRRQPQMLEDDMPGNMGTDAETGTGPDATADAQGEACGDLHRDSKALPQMELTTRVKACQMAGEGYSY</sequence>
<dbReference type="AlphaFoldDB" id="A0A8J4B3E7"/>
<feature type="transmembrane region" description="Helical" evidence="2">
    <location>
        <begin position="572"/>
        <end position="593"/>
    </location>
</feature>
<dbReference type="GO" id="GO:0016020">
    <property type="term" value="C:membrane"/>
    <property type="evidence" value="ECO:0007669"/>
    <property type="project" value="InterPro"/>
</dbReference>
<keyword evidence="5" id="KW-1185">Reference proteome</keyword>
<feature type="transmembrane region" description="Helical" evidence="2">
    <location>
        <begin position="503"/>
        <end position="522"/>
    </location>
</feature>
<comment type="similarity">
    <text evidence="1 2">Belongs to the multi antimicrobial extrusion (MATE) (TC 2.A.66.1) family.</text>
</comment>
<organism evidence="4 5">
    <name type="scientific">Volvox africanus</name>
    <dbReference type="NCBI Taxonomy" id="51714"/>
    <lineage>
        <taxon>Eukaryota</taxon>
        <taxon>Viridiplantae</taxon>
        <taxon>Chlorophyta</taxon>
        <taxon>core chlorophytes</taxon>
        <taxon>Chlorophyceae</taxon>
        <taxon>CS clade</taxon>
        <taxon>Chlamydomonadales</taxon>
        <taxon>Volvocaceae</taxon>
        <taxon>Volvox</taxon>
    </lineage>
</organism>
<proteinExistence type="inferred from homology"/>
<comment type="caution">
    <text evidence="4">The sequence shown here is derived from an EMBL/GenBank/DDBJ whole genome shotgun (WGS) entry which is preliminary data.</text>
</comment>
<dbReference type="InterPro" id="IPR002528">
    <property type="entry name" value="MATE_fam"/>
</dbReference>
<feature type="transmembrane region" description="Helical" evidence="2">
    <location>
        <begin position="147"/>
        <end position="165"/>
    </location>
</feature>
<dbReference type="Proteomes" id="UP000747399">
    <property type="component" value="Unassembled WGS sequence"/>
</dbReference>
<evidence type="ECO:0000313" key="4">
    <source>
        <dbReference type="EMBL" id="GIL50598.1"/>
    </source>
</evidence>
<gene>
    <name evidence="4" type="ORF">Vafri_6737</name>
</gene>
<feature type="compositionally biased region" description="Polar residues" evidence="3">
    <location>
        <begin position="287"/>
        <end position="296"/>
    </location>
</feature>
<accession>A0A8J4B3E7</accession>
<protein>
    <recommendedName>
        <fullName evidence="2">Protein DETOXIFICATION</fullName>
    </recommendedName>
    <alternativeName>
        <fullName evidence="2">Multidrug and toxic compound extrusion protein</fullName>
    </alternativeName>
</protein>
<dbReference type="PANTHER" id="PTHR11206">
    <property type="entry name" value="MULTIDRUG RESISTANCE PROTEIN"/>
    <property type="match status" value="1"/>
</dbReference>
<reference evidence="4" key="1">
    <citation type="journal article" date="2021" name="Proc. Natl. Acad. Sci. U.S.A.">
        <title>Three genomes in the algal genus Volvox reveal the fate of a haploid sex-determining region after a transition to homothallism.</title>
        <authorList>
            <person name="Yamamoto K."/>
            <person name="Hamaji T."/>
            <person name="Kawai-Toyooka H."/>
            <person name="Matsuzaki R."/>
            <person name="Takahashi F."/>
            <person name="Nishimura Y."/>
            <person name="Kawachi M."/>
            <person name="Noguchi H."/>
            <person name="Minakuchi Y."/>
            <person name="Umen J.G."/>
            <person name="Toyoda A."/>
            <person name="Nozaki H."/>
        </authorList>
    </citation>
    <scope>NUCLEOTIDE SEQUENCE</scope>
    <source>
        <strain evidence="4">NIES-3780</strain>
    </source>
</reference>
<evidence type="ECO:0000256" key="2">
    <source>
        <dbReference type="RuleBase" id="RU004914"/>
    </source>
</evidence>
<feature type="transmembrane region" description="Helical" evidence="2">
    <location>
        <begin position="460"/>
        <end position="483"/>
    </location>
</feature>
<feature type="transmembrane region" description="Helical" evidence="2">
    <location>
        <begin position="77"/>
        <end position="98"/>
    </location>
</feature>
<feature type="transmembrane region" description="Helical" evidence="2">
    <location>
        <begin position="105"/>
        <end position="127"/>
    </location>
</feature>
<feature type="transmembrane region" description="Helical" evidence="2">
    <location>
        <begin position="177"/>
        <end position="195"/>
    </location>
</feature>
<feature type="region of interest" description="Disordered" evidence="3">
    <location>
        <begin position="734"/>
        <end position="763"/>
    </location>
</feature>
<comment type="caution">
    <text evidence="2">Lacks conserved residue(s) required for the propagation of feature annotation.</text>
</comment>
<dbReference type="Pfam" id="PF01554">
    <property type="entry name" value="MatE"/>
    <property type="match status" value="2"/>
</dbReference>
<dbReference type="EMBL" id="BNCO01000009">
    <property type="protein sequence ID" value="GIL50598.1"/>
    <property type="molecule type" value="Genomic_DNA"/>
</dbReference>
<evidence type="ECO:0000256" key="1">
    <source>
        <dbReference type="ARBA" id="ARBA00010199"/>
    </source>
</evidence>
<evidence type="ECO:0000313" key="5">
    <source>
        <dbReference type="Proteomes" id="UP000747399"/>
    </source>
</evidence>
<keyword evidence="2" id="KW-1133">Transmembrane helix</keyword>
<name>A0A8J4B3E7_9CHLO</name>
<dbReference type="GO" id="GO:0042910">
    <property type="term" value="F:xenobiotic transmembrane transporter activity"/>
    <property type="evidence" value="ECO:0007669"/>
    <property type="project" value="InterPro"/>
</dbReference>
<keyword evidence="2" id="KW-0812">Transmembrane</keyword>
<dbReference type="GO" id="GO:0015297">
    <property type="term" value="F:antiporter activity"/>
    <property type="evidence" value="ECO:0007669"/>
    <property type="project" value="InterPro"/>
</dbReference>
<feature type="region of interest" description="Disordered" evidence="3">
    <location>
        <begin position="270"/>
        <end position="314"/>
    </location>
</feature>